<comment type="caution">
    <text evidence="1">The sequence shown here is derived from an EMBL/GenBank/DDBJ whole genome shotgun (WGS) entry which is preliminary data.</text>
</comment>
<reference evidence="1 2" key="1">
    <citation type="journal article" date="2017" name="Syst. Appl. Microbiol.">
        <title>Lebetimonas natsushimae sp. nov., a novel strictly anaerobic, moderately thermophilic chemoautotroph isolated from a deep-sea hydrothermal vent polychaete nest in the Mid-Okinawa Trough.</title>
        <authorList>
            <person name="Nagata R."/>
            <person name="Takaki Y."/>
            <person name="Tame A."/>
            <person name="Nunoura T."/>
            <person name="Muto H."/>
            <person name="Mino S."/>
            <person name="Sawayama S."/>
            <person name="Takai K."/>
            <person name="Nakagawa S."/>
        </authorList>
    </citation>
    <scope>NUCLEOTIDE SEQUENCE [LARGE SCALE GENOMIC DNA]</scope>
    <source>
        <strain evidence="1 2">HS1857</strain>
    </source>
</reference>
<dbReference type="RefSeq" id="WP_096259620.1">
    <property type="nucleotide sequence ID" value="NZ_BDME01000002.1"/>
</dbReference>
<evidence type="ECO:0008006" key="3">
    <source>
        <dbReference type="Google" id="ProtNLM"/>
    </source>
</evidence>
<dbReference type="InterPro" id="IPR021710">
    <property type="entry name" value="DUF3293"/>
</dbReference>
<evidence type="ECO:0000313" key="2">
    <source>
        <dbReference type="Proteomes" id="UP000217944"/>
    </source>
</evidence>
<evidence type="ECO:0000313" key="1">
    <source>
        <dbReference type="EMBL" id="GAX88002.1"/>
    </source>
</evidence>
<dbReference type="AlphaFoldDB" id="A0A292YAP1"/>
<gene>
    <name evidence="1" type="ORF">LNAT_P1299</name>
</gene>
<keyword evidence="2" id="KW-1185">Reference proteome</keyword>
<dbReference type="OrthoDB" id="27515at2"/>
<accession>A0A292YAP1</accession>
<organism evidence="1 2">
    <name type="scientific">Lebetimonas natsushimae</name>
    <dbReference type="NCBI Taxonomy" id="1936991"/>
    <lineage>
        <taxon>Bacteria</taxon>
        <taxon>Pseudomonadati</taxon>
        <taxon>Campylobacterota</taxon>
        <taxon>Epsilonproteobacteria</taxon>
        <taxon>Nautiliales</taxon>
        <taxon>Nautiliaceae</taxon>
        <taxon>Lebetimonas</taxon>
    </lineage>
</organism>
<dbReference type="Proteomes" id="UP000217944">
    <property type="component" value="Unassembled WGS sequence"/>
</dbReference>
<sequence length="178" mass="21265">MRFNVIGIGDYKGKCIYDEAEDALMVDDEIVLDFKRKYKDYLKYTKFLINSIEGRKWISFQFIPDDYDLLKRKFAIITAHNPKDLILNDFLNFLKNTELEVIIKSFGYEYYSSIGELFHHSEYSFIVYDIEKKDAINIAKEFDQHSIFYNSGEYISITECENKQDLLKYNYLIHFKGE</sequence>
<proteinExistence type="predicted"/>
<name>A0A292YAP1_9BACT</name>
<dbReference type="EMBL" id="BDME01000002">
    <property type="protein sequence ID" value="GAX88002.1"/>
    <property type="molecule type" value="Genomic_DNA"/>
</dbReference>
<dbReference type="Pfam" id="PF11697">
    <property type="entry name" value="DUF3293"/>
    <property type="match status" value="1"/>
</dbReference>
<protein>
    <recommendedName>
        <fullName evidence="3">DUF3293 domain-containing protein</fullName>
    </recommendedName>
</protein>